<feature type="modified residue" description="4-aspartylphosphate" evidence="2">
    <location>
        <position position="54"/>
    </location>
</feature>
<dbReference type="SUPFAM" id="SSF52172">
    <property type="entry name" value="CheY-like"/>
    <property type="match status" value="1"/>
</dbReference>
<organism evidence="4 5">
    <name type="scientific">Roseovarius ramblicola</name>
    <dbReference type="NCBI Taxonomy" id="2022336"/>
    <lineage>
        <taxon>Bacteria</taxon>
        <taxon>Pseudomonadati</taxon>
        <taxon>Pseudomonadota</taxon>
        <taxon>Alphaproteobacteria</taxon>
        <taxon>Rhodobacterales</taxon>
        <taxon>Roseobacteraceae</taxon>
        <taxon>Roseovarius</taxon>
    </lineage>
</organism>
<dbReference type="RefSeq" id="WP_377067853.1">
    <property type="nucleotide sequence ID" value="NZ_JBHMEC010000009.1"/>
</dbReference>
<dbReference type="Proteomes" id="UP001589670">
    <property type="component" value="Unassembled WGS sequence"/>
</dbReference>
<dbReference type="InterPro" id="IPR001789">
    <property type="entry name" value="Sig_transdc_resp-reg_receiver"/>
</dbReference>
<accession>A0ABV5HYU6</accession>
<protein>
    <submittedName>
        <fullName evidence="4">Response regulator transcription factor</fullName>
    </submittedName>
</protein>
<reference evidence="4 5" key="1">
    <citation type="submission" date="2024-09" db="EMBL/GenBank/DDBJ databases">
        <authorList>
            <person name="Sun Q."/>
            <person name="Mori K."/>
        </authorList>
    </citation>
    <scope>NUCLEOTIDE SEQUENCE [LARGE SCALE GENOMIC DNA]</scope>
    <source>
        <strain evidence="4 5">CECT 9424</strain>
    </source>
</reference>
<dbReference type="SMART" id="SM00448">
    <property type="entry name" value="REC"/>
    <property type="match status" value="1"/>
</dbReference>
<comment type="caution">
    <text evidence="4">The sequence shown here is derived from an EMBL/GenBank/DDBJ whole genome shotgun (WGS) entry which is preliminary data.</text>
</comment>
<name>A0ABV5HYU6_9RHOB</name>
<sequence>MSQKSVLLVEDEDNIALALTHLIGRAGYALRRVASGNAALDALAEARPDLVVLDVMLPERSGYEICQLIRRDAALNGIKVLMITASGGAAERRKGLAAGADAFMTKPFAMADLTAQIHALLGEGTP</sequence>
<evidence type="ECO:0000256" key="1">
    <source>
        <dbReference type="ARBA" id="ARBA00022553"/>
    </source>
</evidence>
<dbReference type="Gene3D" id="3.40.50.2300">
    <property type="match status" value="1"/>
</dbReference>
<dbReference type="Pfam" id="PF00072">
    <property type="entry name" value="Response_reg"/>
    <property type="match status" value="1"/>
</dbReference>
<dbReference type="PANTHER" id="PTHR44591">
    <property type="entry name" value="STRESS RESPONSE REGULATOR PROTEIN 1"/>
    <property type="match status" value="1"/>
</dbReference>
<dbReference type="PROSITE" id="PS50110">
    <property type="entry name" value="RESPONSE_REGULATORY"/>
    <property type="match status" value="1"/>
</dbReference>
<gene>
    <name evidence="4" type="ORF">ACFFU4_05430</name>
</gene>
<dbReference type="EMBL" id="JBHMEC010000009">
    <property type="protein sequence ID" value="MFB9149191.1"/>
    <property type="molecule type" value="Genomic_DNA"/>
</dbReference>
<proteinExistence type="predicted"/>
<dbReference type="CDD" id="cd17574">
    <property type="entry name" value="REC_OmpR"/>
    <property type="match status" value="1"/>
</dbReference>
<evidence type="ECO:0000313" key="5">
    <source>
        <dbReference type="Proteomes" id="UP001589670"/>
    </source>
</evidence>
<keyword evidence="5" id="KW-1185">Reference proteome</keyword>
<feature type="domain" description="Response regulatory" evidence="3">
    <location>
        <begin position="5"/>
        <end position="121"/>
    </location>
</feature>
<evidence type="ECO:0000256" key="2">
    <source>
        <dbReference type="PROSITE-ProRule" id="PRU00169"/>
    </source>
</evidence>
<evidence type="ECO:0000313" key="4">
    <source>
        <dbReference type="EMBL" id="MFB9149191.1"/>
    </source>
</evidence>
<dbReference type="InterPro" id="IPR011006">
    <property type="entry name" value="CheY-like_superfamily"/>
</dbReference>
<dbReference type="PANTHER" id="PTHR44591:SF3">
    <property type="entry name" value="RESPONSE REGULATORY DOMAIN-CONTAINING PROTEIN"/>
    <property type="match status" value="1"/>
</dbReference>
<evidence type="ECO:0000259" key="3">
    <source>
        <dbReference type="PROSITE" id="PS50110"/>
    </source>
</evidence>
<keyword evidence="1 2" id="KW-0597">Phosphoprotein</keyword>
<dbReference type="InterPro" id="IPR050595">
    <property type="entry name" value="Bact_response_regulator"/>
</dbReference>